<organism evidence="2 3">
    <name type="scientific">Oryzias sinensis</name>
    <name type="common">Chinese medaka</name>
    <dbReference type="NCBI Taxonomy" id="183150"/>
    <lineage>
        <taxon>Eukaryota</taxon>
        <taxon>Metazoa</taxon>
        <taxon>Chordata</taxon>
        <taxon>Craniata</taxon>
        <taxon>Vertebrata</taxon>
        <taxon>Euteleostomi</taxon>
        <taxon>Actinopterygii</taxon>
        <taxon>Neopterygii</taxon>
        <taxon>Teleostei</taxon>
        <taxon>Neoteleostei</taxon>
        <taxon>Acanthomorphata</taxon>
        <taxon>Ovalentaria</taxon>
        <taxon>Atherinomorphae</taxon>
        <taxon>Beloniformes</taxon>
        <taxon>Adrianichthyidae</taxon>
        <taxon>Oryziinae</taxon>
        <taxon>Oryzias</taxon>
    </lineage>
</organism>
<dbReference type="GO" id="GO:0007264">
    <property type="term" value="P:small GTPase-mediated signal transduction"/>
    <property type="evidence" value="ECO:0007669"/>
    <property type="project" value="TreeGrafter"/>
</dbReference>
<protein>
    <recommendedName>
        <fullName evidence="1">CRAL-TRIO domain-containing protein</fullName>
    </recommendedName>
</protein>
<feature type="domain" description="CRAL-TRIO" evidence="1">
    <location>
        <begin position="70"/>
        <end position="138"/>
    </location>
</feature>
<dbReference type="InterPro" id="IPR036865">
    <property type="entry name" value="CRAL-TRIO_dom_sf"/>
</dbReference>
<dbReference type="AlphaFoldDB" id="A0A8C7WZB2"/>
<dbReference type="Proteomes" id="UP000694383">
    <property type="component" value="Unplaced"/>
</dbReference>
<dbReference type="InterPro" id="IPR001251">
    <property type="entry name" value="CRAL-TRIO_dom"/>
</dbReference>
<dbReference type="Pfam" id="PF13716">
    <property type="entry name" value="CRAL_TRIO_2"/>
    <property type="match status" value="1"/>
</dbReference>
<reference evidence="2" key="1">
    <citation type="submission" date="2025-08" db="UniProtKB">
        <authorList>
            <consortium name="Ensembl"/>
        </authorList>
    </citation>
    <scope>IDENTIFICATION</scope>
</reference>
<dbReference type="GO" id="GO:0005737">
    <property type="term" value="C:cytoplasm"/>
    <property type="evidence" value="ECO:0007669"/>
    <property type="project" value="TreeGrafter"/>
</dbReference>
<dbReference type="PANTHER" id="PTHR45808">
    <property type="entry name" value="RHO GTPASE-ACTIVATING PROTEIN 68F"/>
    <property type="match status" value="1"/>
</dbReference>
<dbReference type="GO" id="GO:2001136">
    <property type="term" value="P:negative regulation of endocytic recycling"/>
    <property type="evidence" value="ECO:0007669"/>
    <property type="project" value="TreeGrafter"/>
</dbReference>
<accession>A0A8C7WZB2</accession>
<reference evidence="2" key="2">
    <citation type="submission" date="2025-09" db="UniProtKB">
        <authorList>
            <consortium name="Ensembl"/>
        </authorList>
    </citation>
    <scope>IDENTIFICATION</scope>
</reference>
<dbReference type="GO" id="GO:0005096">
    <property type="term" value="F:GTPase activator activity"/>
    <property type="evidence" value="ECO:0007669"/>
    <property type="project" value="TreeGrafter"/>
</dbReference>
<sequence length="138" mass="15842">MIKTQSAVLPEACKASDEGVAHVLTRLDHPTDTNLSEGFDASSPHLPWDHPFYDIARHHIIEVAGDDNFGRKVIVFSACRMPPQHELDHHKLLMYLKATLDQYVESDYTLIYFHHGLTSLNKPSLGWLRDAYKEFDRK</sequence>
<dbReference type="Gene3D" id="3.40.525.10">
    <property type="entry name" value="CRAL-TRIO lipid binding domain"/>
    <property type="match status" value="1"/>
</dbReference>
<dbReference type="PANTHER" id="PTHR45808:SF6">
    <property type="entry name" value="RHO GTPASE-ACTIVATING PROTEIN 1"/>
    <property type="match status" value="1"/>
</dbReference>
<dbReference type="SUPFAM" id="SSF52087">
    <property type="entry name" value="CRAL/TRIO domain"/>
    <property type="match status" value="1"/>
</dbReference>
<dbReference type="GeneTree" id="ENSGT00940000160630"/>
<name>A0A8C7WZB2_9TELE</name>
<evidence type="ECO:0000259" key="1">
    <source>
        <dbReference type="Pfam" id="PF13716"/>
    </source>
</evidence>
<evidence type="ECO:0000313" key="2">
    <source>
        <dbReference type="Ensembl" id="ENSOSIP00000005352.1"/>
    </source>
</evidence>
<evidence type="ECO:0000313" key="3">
    <source>
        <dbReference type="Proteomes" id="UP000694383"/>
    </source>
</evidence>
<keyword evidence="3" id="KW-1185">Reference proteome</keyword>
<proteinExistence type="predicted"/>
<dbReference type="Ensembl" id="ENSOSIT00000005741.1">
    <property type="protein sequence ID" value="ENSOSIP00000005352.1"/>
    <property type="gene ID" value="ENSOSIG00000003692.1"/>
</dbReference>